<comment type="similarity">
    <text evidence="2">Belongs to the peptidase M20 family.</text>
</comment>
<comment type="cofactor">
    <cofactor evidence="1">
        <name>Mn(2+)</name>
        <dbReference type="ChEBI" id="CHEBI:29035"/>
    </cofactor>
</comment>
<keyword evidence="6" id="KW-0464">Manganese</keyword>
<organism evidence="10 12">
    <name type="scientific">Francisella adeliensis</name>
    <dbReference type="NCBI Taxonomy" id="2007306"/>
    <lineage>
        <taxon>Bacteria</taxon>
        <taxon>Pseudomonadati</taxon>
        <taxon>Pseudomonadota</taxon>
        <taxon>Gammaproteobacteria</taxon>
        <taxon>Thiotrichales</taxon>
        <taxon>Francisellaceae</taxon>
        <taxon>Francisella</taxon>
    </lineage>
</organism>
<dbReference type="SUPFAM" id="SSF55031">
    <property type="entry name" value="Bacterial exopeptidase dimerisation domain"/>
    <property type="match status" value="1"/>
</dbReference>
<evidence type="ECO:0000256" key="3">
    <source>
        <dbReference type="ARBA" id="ARBA00011738"/>
    </source>
</evidence>
<evidence type="ECO:0000256" key="6">
    <source>
        <dbReference type="ARBA" id="ARBA00023211"/>
    </source>
</evidence>
<protein>
    <submittedName>
        <fullName evidence="11">M20 family metallo-hydrolase</fullName>
    </submittedName>
    <submittedName>
        <fullName evidence="10">Zn-dependent hydrolase</fullName>
    </submittedName>
</protein>
<evidence type="ECO:0000313" key="11">
    <source>
        <dbReference type="EMBL" id="QIW11168.1"/>
    </source>
</evidence>
<feature type="binding site" evidence="7">
    <location>
        <position position="80"/>
    </location>
    <ligand>
        <name>Zn(2+)</name>
        <dbReference type="ChEBI" id="CHEBI:29105"/>
        <label>1</label>
    </ligand>
</feature>
<keyword evidence="13" id="KW-1185">Reference proteome</keyword>
<feature type="binding site" evidence="8">
    <location>
        <position position="288"/>
    </location>
    <ligand>
        <name>allantoate</name>
        <dbReference type="ChEBI" id="CHEBI:17536"/>
    </ligand>
</feature>
<dbReference type="EMBL" id="CP021781">
    <property type="protein sequence ID" value="AXA32942.1"/>
    <property type="molecule type" value="Genomic_DNA"/>
</dbReference>
<evidence type="ECO:0000256" key="2">
    <source>
        <dbReference type="ARBA" id="ARBA00006153"/>
    </source>
</evidence>
<dbReference type="Pfam" id="PF07687">
    <property type="entry name" value="M20_dimer"/>
    <property type="match status" value="1"/>
</dbReference>
<feature type="domain" description="Peptidase M20 dimerisation" evidence="9">
    <location>
        <begin position="211"/>
        <end position="312"/>
    </location>
</feature>
<dbReference type="InterPro" id="IPR002933">
    <property type="entry name" value="Peptidase_M20"/>
</dbReference>
<feature type="binding site" evidence="7">
    <location>
        <position position="91"/>
    </location>
    <ligand>
        <name>Zn(2+)</name>
        <dbReference type="ChEBI" id="CHEBI:29105"/>
        <label>2</label>
    </ligand>
</feature>
<dbReference type="Gene3D" id="3.30.70.360">
    <property type="match status" value="1"/>
</dbReference>
<dbReference type="NCBIfam" id="TIGR01879">
    <property type="entry name" value="hydantase"/>
    <property type="match status" value="1"/>
</dbReference>
<evidence type="ECO:0000256" key="7">
    <source>
        <dbReference type="PIRSR" id="PIRSR001235-1"/>
    </source>
</evidence>
<dbReference type="PANTHER" id="PTHR32494">
    <property type="entry name" value="ALLANTOATE DEIMINASE-RELATED"/>
    <property type="match status" value="1"/>
</dbReference>
<evidence type="ECO:0000259" key="9">
    <source>
        <dbReference type="Pfam" id="PF07687"/>
    </source>
</evidence>
<dbReference type="KEGG" id="fad:CDH04_00260"/>
<evidence type="ECO:0000256" key="5">
    <source>
        <dbReference type="ARBA" id="ARBA00022801"/>
    </source>
</evidence>
<dbReference type="InterPro" id="IPR036264">
    <property type="entry name" value="Bact_exopeptidase_dim_dom"/>
</dbReference>
<dbReference type="InterPro" id="IPR011650">
    <property type="entry name" value="Peptidase_M20_dimer"/>
</dbReference>
<dbReference type="GO" id="GO:0016813">
    <property type="term" value="F:hydrolase activity, acting on carbon-nitrogen (but not peptide) bonds, in linear amidines"/>
    <property type="evidence" value="ECO:0007669"/>
    <property type="project" value="InterPro"/>
</dbReference>
<name>A0A2Z4XWS3_9GAMM</name>
<sequence length="410" mass="45499">MKINYDIAELKKYFDTAATFSSSERGVTRLFCSKEHKQIIPVIDSWMQEAGLETHLDALGNVVGRKQGKKTSKTLIIGSHQDSVIEGGKYDGILGVLLPLYVLKKMNDAGVELDYSVELIAFGDEEGIRFPETLLGSKALNGDVSLDALTKATDKDGISIYDALKSIGANPDEIEKCKRNKEDVLGFFEAHIEQGPVLEQKELPVGVVTAITGIQRCAVNIQGKANHAGTTPMDMRQDALVAGAEIIRFADKLFKSTEDLVGVVGELNVSPNAVNVIPDHVDMTIEIRSPHSHLRMEAMEKIAEFFKSVEQEYSVKISYSKNYEMEGPFCDKKMQNQLFDAIKEENEVPFSLFSGAGHDGLAMINLTPISMLFLRCKDGLSHHFEEEIDYDDAMVAARVMQNFLQKFDYS</sequence>
<dbReference type="Proteomes" id="UP000251120">
    <property type="component" value="Chromosome"/>
</dbReference>
<evidence type="ECO:0000313" key="13">
    <source>
        <dbReference type="Proteomes" id="UP000681131"/>
    </source>
</evidence>
<evidence type="ECO:0000256" key="4">
    <source>
        <dbReference type="ARBA" id="ARBA00022723"/>
    </source>
</evidence>
<feature type="binding site" evidence="7">
    <location>
        <position position="91"/>
    </location>
    <ligand>
        <name>Zn(2+)</name>
        <dbReference type="ChEBI" id="CHEBI:29105"/>
        <label>1</label>
    </ligand>
</feature>
<evidence type="ECO:0000256" key="1">
    <source>
        <dbReference type="ARBA" id="ARBA00001936"/>
    </source>
</evidence>
<feature type="binding site" evidence="7">
    <location>
        <position position="382"/>
    </location>
    <ligand>
        <name>Zn(2+)</name>
        <dbReference type="ChEBI" id="CHEBI:29105"/>
        <label>2</label>
    </ligand>
</feature>
<reference evidence="10 12" key="1">
    <citation type="submission" date="2017-06" db="EMBL/GenBank/DDBJ databases">
        <title>Complete genome of Francisella adeliensis.</title>
        <authorList>
            <person name="Vallesi A."/>
            <person name="Sjodin A."/>
        </authorList>
    </citation>
    <scope>NUCLEOTIDE SEQUENCE [LARGE SCALE GENOMIC DNA]</scope>
    <source>
        <strain evidence="10 12">FDC440</strain>
    </source>
</reference>
<dbReference type="Gene3D" id="3.40.630.10">
    <property type="entry name" value="Zn peptidases"/>
    <property type="match status" value="1"/>
</dbReference>
<dbReference type="InterPro" id="IPR010158">
    <property type="entry name" value="Amidase_Cbmase"/>
</dbReference>
<dbReference type="OrthoDB" id="9808195at2"/>
<dbReference type="PIRSF" id="PIRSF001235">
    <property type="entry name" value="Amidase_carbamoylase"/>
    <property type="match status" value="1"/>
</dbReference>
<evidence type="ECO:0000313" key="10">
    <source>
        <dbReference type="EMBL" id="AXA32942.1"/>
    </source>
</evidence>
<feature type="binding site" evidence="7">
    <location>
        <position position="191"/>
    </location>
    <ligand>
        <name>Zn(2+)</name>
        <dbReference type="ChEBI" id="CHEBI:29105"/>
        <label>1</label>
    </ligand>
</feature>
<dbReference type="SUPFAM" id="SSF53187">
    <property type="entry name" value="Zn-dependent exopeptidases"/>
    <property type="match status" value="1"/>
</dbReference>
<evidence type="ECO:0000313" key="12">
    <source>
        <dbReference type="Proteomes" id="UP000251120"/>
    </source>
</evidence>
<keyword evidence="5 10" id="KW-0378">Hydrolase</keyword>
<dbReference type="EMBL" id="CP043424">
    <property type="protein sequence ID" value="QIW11168.1"/>
    <property type="molecule type" value="Genomic_DNA"/>
</dbReference>
<dbReference type="AlphaFoldDB" id="A0A2Z4XWS3"/>
<dbReference type="PANTHER" id="PTHR32494:SF19">
    <property type="entry name" value="ALLANTOATE DEIMINASE-RELATED"/>
    <property type="match status" value="1"/>
</dbReference>
<comment type="subunit">
    <text evidence="3">Homodimer.</text>
</comment>
<feature type="binding site" evidence="8">
    <location>
        <position position="216"/>
    </location>
    <ligand>
        <name>allantoate</name>
        <dbReference type="ChEBI" id="CHEBI:17536"/>
    </ligand>
</feature>
<evidence type="ECO:0000256" key="8">
    <source>
        <dbReference type="PIRSR" id="PIRSR001235-2"/>
    </source>
</evidence>
<comment type="cofactor">
    <cofactor evidence="7">
        <name>Zn(2+)</name>
        <dbReference type="ChEBI" id="CHEBI:29105"/>
    </cofactor>
    <text evidence="7">Binds 2 Zn(2+) ions per subunit.</text>
</comment>
<feature type="binding site" evidence="7">
    <location>
        <position position="126"/>
    </location>
    <ligand>
        <name>Zn(2+)</name>
        <dbReference type="ChEBI" id="CHEBI:29105"/>
        <label>2</label>
    </ligand>
</feature>
<dbReference type="RefSeq" id="WP_112869119.1">
    <property type="nucleotide sequence ID" value="NZ_CP021781.1"/>
</dbReference>
<dbReference type="CDD" id="cd03884">
    <property type="entry name" value="M20_bAS"/>
    <property type="match status" value="1"/>
</dbReference>
<keyword evidence="7" id="KW-0862">Zinc</keyword>
<gene>
    <name evidence="10" type="ORF">CDH04_00260</name>
    <name evidence="11" type="ORF">FZC43_00260</name>
</gene>
<dbReference type="Proteomes" id="UP000681131">
    <property type="component" value="Chromosome"/>
</dbReference>
<accession>A0A2Z4XWS3</accession>
<dbReference type="GO" id="GO:0046872">
    <property type="term" value="F:metal ion binding"/>
    <property type="evidence" value="ECO:0007669"/>
    <property type="project" value="UniProtKB-KW"/>
</dbReference>
<proteinExistence type="inferred from homology"/>
<feature type="binding site" evidence="8">
    <location>
        <position position="275"/>
    </location>
    <ligand>
        <name>allantoate</name>
        <dbReference type="ChEBI" id="CHEBI:17536"/>
    </ligand>
</feature>
<reference evidence="11 13" key="2">
    <citation type="submission" date="2019-08" db="EMBL/GenBank/DDBJ databases">
        <title>Complete genome sequences of Francisella adeliensis (FSC1325 and FSC1326).</title>
        <authorList>
            <person name="Ohrman C."/>
            <person name="Uneklint I."/>
            <person name="Vallesi A."/>
            <person name="Karlsson L."/>
            <person name="Sjodin A."/>
        </authorList>
    </citation>
    <scope>NUCLEOTIDE SEQUENCE [LARGE SCALE GENOMIC DNA]</scope>
    <source>
        <strain evidence="11 13">FSC1325</strain>
    </source>
</reference>
<keyword evidence="4 7" id="KW-0479">Metal-binding</keyword>
<dbReference type="Pfam" id="PF01546">
    <property type="entry name" value="Peptidase_M20"/>
    <property type="match status" value="1"/>
</dbReference>